<evidence type="ECO:0000313" key="13">
    <source>
        <dbReference type="EMBL" id="KAI0306637.1"/>
    </source>
</evidence>
<dbReference type="Gene3D" id="3.40.640.10">
    <property type="entry name" value="Type I PLP-dependent aspartate aminotransferase-like (Major domain)"/>
    <property type="match status" value="1"/>
</dbReference>
<dbReference type="HAMAP" id="MF_00160">
    <property type="entry name" value="SerC_aminotrans_5"/>
    <property type="match status" value="1"/>
</dbReference>
<dbReference type="PANTHER" id="PTHR43247">
    <property type="entry name" value="PHOSPHOSERINE AMINOTRANSFERASE"/>
    <property type="match status" value="1"/>
</dbReference>
<organism evidence="13 14">
    <name type="scientific">Multifurca ochricompacta</name>
    <dbReference type="NCBI Taxonomy" id="376703"/>
    <lineage>
        <taxon>Eukaryota</taxon>
        <taxon>Fungi</taxon>
        <taxon>Dikarya</taxon>
        <taxon>Basidiomycota</taxon>
        <taxon>Agaricomycotina</taxon>
        <taxon>Agaricomycetes</taxon>
        <taxon>Russulales</taxon>
        <taxon>Russulaceae</taxon>
        <taxon>Multifurca</taxon>
    </lineage>
</organism>
<evidence type="ECO:0000313" key="14">
    <source>
        <dbReference type="Proteomes" id="UP001203297"/>
    </source>
</evidence>
<dbReference type="NCBIfam" id="NF003764">
    <property type="entry name" value="PRK05355.1"/>
    <property type="match status" value="1"/>
</dbReference>
<dbReference type="GO" id="GO:0004648">
    <property type="term" value="F:O-phospho-L-serine:2-oxoglutarate aminotransferase activity"/>
    <property type="evidence" value="ECO:0007669"/>
    <property type="project" value="UniProtKB-EC"/>
</dbReference>
<sequence>MTTSRVINFGAGPSTLPQSVLEKAAQGLLNFEDTGIGIAEISHRSKEFVAFISNVEALIRSQLNVPPTHSILFTQGGGTTQFSAVVLNLLARHKLLHPELTDDERVMDYVLTGSWSKKAFLEAKRLGGARANIALDARKYSKDGVSFDNVPPHDEYAFSPASALIYYCENETIDGVQFSPDPSAQTSFPFTILPRERSGLLPLVGDHSSSFMSRPIPHLSEHAVIFAGAQKNIGPAGLTVLIVRQDCLVDVDAAAKLGATPVPLCLSYKTLAEGRSLYNTPSLLPIYITGLVLERMQELGGLAYFEALGRRKAEKVYAAVRAGEERGVFQGKVQAGSCSWMNVIFNVLGSGAESRFLAGAEKVGMKGLKGHRSVGGIRVSLYNAVTEADTDKLVDYMKEFVSEASSFCSA</sequence>
<dbReference type="EMBL" id="WTXG01000003">
    <property type="protein sequence ID" value="KAI0306637.1"/>
    <property type="molecule type" value="Genomic_DNA"/>
</dbReference>
<evidence type="ECO:0000256" key="6">
    <source>
        <dbReference type="ARBA" id="ARBA00022605"/>
    </source>
</evidence>
<dbReference type="InterPro" id="IPR022278">
    <property type="entry name" value="Pser_aminoTfrase"/>
</dbReference>
<evidence type="ECO:0000256" key="5">
    <source>
        <dbReference type="ARBA" id="ARBA00022576"/>
    </source>
</evidence>
<dbReference type="AlphaFoldDB" id="A0AAD4MCG7"/>
<comment type="caution">
    <text evidence="13">The sequence shown here is derived from an EMBL/GenBank/DDBJ whole genome shotgun (WGS) entry which is preliminary data.</text>
</comment>
<evidence type="ECO:0000256" key="10">
    <source>
        <dbReference type="ARBA" id="ARBA00047630"/>
    </source>
</evidence>
<keyword evidence="14" id="KW-1185">Reference proteome</keyword>
<dbReference type="GO" id="GO:0030170">
    <property type="term" value="F:pyridoxal phosphate binding"/>
    <property type="evidence" value="ECO:0007669"/>
    <property type="project" value="TreeGrafter"/>
</dbReference>
<dbReference type="GO" id="GO:0006564">
    <property type="term" value="P:L-serine biosynthetic process"/>
    <property type="evidence" value="ECO:0007669"/>
    <property type="project" value="UniProtKB-KW"/>
</dbReference>
<dbReference type="Gene3D" id="3.90.1150.10">
    <property type="entry name" value="Aspartate Aminotransferase, domain 1"/>
    <property type="match status" value="1"/>
</dbReference>
<dbReference type="FunFam" id="3.90.1150.10:FF:000006">
    <property type="entry name" value="Phosphoserine aminotransferase"/>
    <property type="match status" value="1"/>
</dbReference>
<reference evidence="13" key="1">
    <citation type="journal article" date="2022" name="New Phytol.">
        <title>Evolutionary transition to the ectomycorrhizal habit in the genomes of a hyperdiverse lineage of mushroom-forming fungi.</title>
        <authorList>
            <person name="Looney B."/>
            <person name="Miyauchi S."/>
            <person name="Morin E."/>
            <person name="Drula E."/>
            <person name="Courty P.E."/>
            <person name="Kohler A."/>
            <person name="Kuo A."/>
            <person name="LaButti K."/>
            <person name="Pangilinan J."/>
            <person name="Lipzen A."/>
            <person name="Riley R."/>
            <person name="Andreopoulos W."/>
            <person name="He G."/>
            <person name="Johnson J."/>
            <person name="Nolan M."/>
            <person name="Tritt A."/>
            <person name="Barry K.W."/>
            <person name="Grigoriev I.V."/>
            <person name="Nagy L.G."/>
            <person name="Hibbett D."/>
            <person name="Henrissat B."/>
            <person name="Matheny P.B."/>
            <person name="Labbe J."/>
            <person name="Martin F.M."/>
        </authorList>
    </citation>
    <scope>NUCLEOTIDE SEQUENCE</scope>
    <source>
        <strain evidence="13">BPL690</strain>
    </source>
</reference>
<comment type="pathway">
    <text evidence="2">Amino-acid biosynthesis; L-serine biosynthesis; L-serine from 3-phospho-D-glycerate: step 2/3.</text>
</comment>
<evidence type="ECO:0000256" key="7">
    <source>
        <dbReference type="ARBA" id="ARBA00022679"/>
    </source>
</evidence>
<comment type="cofactor">
    <cofactor evidence="1">
        <name>pyridoxal 5'-phosphate</name>
        <dbReference type="ChEBI" id="CHEBI:597326"/>
    </cofactor>
</comment>
<dbReference type="FunFam" id="3.40.640.10:FF:000010">
    <property type="entry name" value="Phosphoserine aminotransferase"/>
    <property type="match status" value="1"/>
</dbReference>
<evidence type="ECO:0000256" key="1">
    <source>
        <dbReference type="ARBA" id="ARBA00001933"/>
    </source>
</evidence>
<dbReference type="InterPro" id="IPR000192">
    <property type="entry name" value="Aminotrans_V_dom"/>
</dbReference>
<keyword evidence="6" id="KW-0028">Amino-acid biosynthesis</keyword>
<dbReference type="SUPFAM" id="SSF53383">
    <property type="entry name" value="PLP-dependent transferases"/>
    <property type="match status" value="1"/>
</dbReference>
<comment type="catalytic activity">
    <reaction evidence="10">
        <text>4-(phosphooxy)-L-threonine + 2-oxoglutarate = (R)-3-hydroxy-2-oxo-4-phosphooxybutanoate + L-glutamate</text>
        <dbReference type="Rhea" id="RHEA:16573"/>
        <dbReference type="ChEBI" id="CHEBI:16810"/>
        <dbReference type="ChEBI" id="CHEBI:29985"/>
        <dbReference type="ChEBI" id="CHEBI:58452"/>
        <dbReference type="ChEBI" id="CHEBI:58538"/>
        <dbReference type="EC" id="2.6.1.52"/>
    </reaction>
</comment>
<evidence type="ECO:0000256" key="4">
    <source>
        <dbReference type="ARBA" id="ARBA00013030"/>
    </source>
</evidence>
<name>A0AAD4MCG7_9AGAM</name>
<dbReference type="InterPro" id="IPR015424">
    <property type="entry name" value="PyrdxlP-dep_Trfase"/>
</dbReference>
<gene>
    <name evidence="13" type="ORF">B0F90DRAFT_1623539</name>
</gene>
<accession>A0AAD4MCG7</accession>
<dbReference type="Pfam" id="PF00266">
    <property type="entry name" value="Aminotran_5"/>
    <property type="match status" value="1"/>
</dbReference>
<keyword evidence="8" id="KW-0663">Pyridoxal phosphate</keyword>
<evidence type="ECO:0000256" key="11">
    <source>
        <dbReference type="ARBA" id="ARBA00049007"/>
    </source>
</evidence>
<proteinExistence type="inferred from homology"/>
<comment type="similarity">
    <text evidence="3">Belongs to the class-V pyridoxal-phosphate-dependent aminotransferase family. SerC subfamily.</text>
</comment>
<keyword evidence="7" id="KW-0808">Transferase</keyword>
<evidence type="ECO:0000256" key="2">
    <source>
        <dbReference type="ARBA" id="ARBA00005099"/>
    </source>
</evidence>
<dbReference type="PIRSF" id="PIRSF000525">
    <property type="entry name" value="SerC"/>
    <property type="match status" value="1"/>
</dbReference>
<dbReference type="Proteomes" id="UP001203297">
    <property type="component" value="Unassembled WGS sequence"/>
</dbReference>
<dbReference type="InterPro" id="IPR015422">
    <property type="entry name" value="PyrdxlP-dep_Trfase_small"/>
</dbReference>
<dbReference type="PANTHER" id="PTHR43247:SF1">
    <property type="entry name" value="PHOSPHOSERINE AMINOTRANSFERASE"/>
    <property type="match status" value="1"/>
</dbReference>
<feature type="domain" description="Aminotransferase class V" evidence="12">
    <location>
        <begin position="7"/>
        <end position="393"/>
    </location>
</feature>
<dbReference type="InterPro" id="IPR015421">
    <property type="entry name" value="PyrdxlP-dep_Trfase_major"/>
</dbReference>
<dbReference type="EC" id="2.6.1.52" evidence="4"/>
<comment type="catalytic activity">
    <reaction evidence="11">
        <text>O-phospho-L-serine + 2-oxoglutarate = 3-phosphooxypyruvate + L-glutamate</text>
        <dbReference type="Rhea" id="RHEA:14329"/>
        <dbReference type="ChEBI" id="CHEBI:16810"/>
        <dbReference type="ChEBI" id="CHEBI:18110"/>
        <dbReference type="ChEBI" id="CHEBI:29985"/>
        <dbReference type="ChEBI" id="CHEBI:57524"/>
        <dbReference type="EC" id="2.6.1.52"/>
    </reaction>
</comment>
<evidence type="ECO:0000259" key="12">
    <source>
        <dbReference type="Pfam" id="PF00266"/>
    </source>
</evidence>
<evidence type="ECO:0000256" key="8">
    <source>
        <dbReference type="ARBA" id="ARBA00022898"/>
    </source>
</evidence>
<protein>
    <recommendedName>
        <fullName evidence="4">phosphoserine transaminase</fullName>
        <ecNumber evidence="4">2.6.1.52</ecNumber>
    </recommendedName>
</protein>
<keyword evidence="5 13" id="KW-0032">Aminotransferase</keyword>
<dbReference type="GO" id="GO:0005737">
    <property type="term" value="C:cytoplasm"/>
    <property type="evidence" value="ECO:0007669"/>
    <property type="project" value="TreeGrafter"/>
</dbReference>
<evidence type="ECO:0000256" key="9">
    <source>
        <dbReference type="ARBA" id="ARBA00023299"/>
    </source>
</evidence>
<keyword evidence="9" id="KW-0718">Serine biosynthesis</keyword>
<evidence type="ECO:0000256" key="3">
    <source>
        <dbReference type="ARBA" id="ARBA00006904"/>
    </source>
</evidence>